<dbReference type="Pfam" id="PF10050">
    <property type="entry name" value="DUF2284"/>
    <property type="match status" value="1"/>
</dbReference>
<dbReference type="Proteomes" id="UP000886886">
    <property type="component" value="Unassembled WGS sequence"/>
</dbReference>
<evidence type="ECO:0000313" key="1">
    <source>
        <dbReference type="EMBL" id="HIQ96411.1"/>
    </source>
</evidence>
<accession>A0A9D1D0F1</accession>
<reference evidence="1" key="2">
    <citation type="journal article" date="2021" name="PeerJ">
        <title>Extensive microbial diversity within the chicken gut microbiome revealed by metagenomics and culture.</title>
        <authorList>
            <person name="Gilroy R."/>
            <person name="Ravi A."/>
            <person name="Getino M."/>
            <person name="Pursley I."/>
            <person name="Horton D.L."/>
            <person name="Alikhan N.F."/>
            <person name="Baker D."/>
            <person name="Gharbi K."/>
            <person name="Hall N."/>
            <person name="Watson M."/>
            <person name="Adriaenssens E.M."/>
            <person name="Foster-Nyarko E."/>
            <person name="Jarju S."/>
            <person name="Secka A."/>
            <person name="Antonio M."/>
            <person name="Oren A."/>
            <person name="Chaudhuri R.R."/>
            <person name="La Ragione R."/>
            <person name="Hildebrand F."/>
            <person name="Pallen M.J."/>
        </authorList>
    </citation>
    <scope>NUCLEOTIDE SEQUENCE</scope>
    <source>
        <strain evidence="1">ChiSjej3B21-11622</strain>
    </source>
</reference>
<organism evidence="1 2">
    <name type="scientific">Candidatus Limivivens merdigallinarum</name>
    <dbReference type="NCBI Taxonomy" id="2840859"/>
    <lineage>
        <taxon>Bacteria</taxon>
        <taxon>Bacillati</taxon>
        <taxon>Bacillota</taxon>
        <taxon>Clostridia</taxon>
        <taxon>Lachnospirales</taxon>
        <taxon>Lachnospiraceae</taxon>
        <taxon>Lachnospiraceae incertae sedis</taxon>
        <taxon>Candidatus Limivivens</taxon>
    </lineage>
</organism>
<protein>
    <submittedName>
        <fullName evidence="1">DUF2284 domain-containing protein</fullName>
    </submittedName>
</protein>
<proteinExistence type="predicted"/>
<comment type="caution">
    <text evidence="1">The sequence shown here is derived from an EMBL/GenBank/DDBJ whole genome shotgun (WGS) entry which is preliminary data.</text>
</comment>
<evidence type="ECO:0000313" key="2">
    <source>
        <dbReference type="Proteomes" id="UP000886886"/>
    </source>
</evidence>
<dbReference type="InterPro" id="IPR019271">
    <property type="entry name" value="DUF2284_metal-binding"/>
</dbReference>
<name>A0A9D1D0F1_9FIRM</name>
<sequence>MDICKKVKETAMQSGMWQADFINPEELVFYPEIREICKGNVCRNYGTSWACPPAVGTIGECKARVAQYKHFLLFSIKYEIENSFDLEGMQHAMISFKESVDGFDEKLKEMLPDYLLLSNEGCGRCRKCTYPDSPCRFPERLHHSIEGYGFNVYELSKVANIKYNNGANTVTFFGGLLFGRAGQ</sequence>
<gene>
    <name evidence="1" type="ORF">IAB26_07610</name>
</gene>
<dbReference type="EMBL" id="DVFT01000111">
    <property type="protein sequence ID" value="HIQ96411.1"/>
    <property type="molecule type" value="Genomic_DNA"/>
</dbReference>
<reference evidence="1" key="1">
    <citation type="submission" date="2020-10" db="EMBL/GenBank/DDBJ databases">
        <authorList>
            <person name="Gilroy R."/>
        </authorList>
    </citation>
    <scope>NUCLEOTIDE SEQUENCE</scope>
    <source>
        <strain evidence="1">ChiSjej3B21-11622</strain>
    </source>
</reference>
<dbReference type="AlphaFoldDB" id="A0A9D1D0F1"/>